<dbReference type="EMBL" id="LGRX02018190">
    <property type="protein sequence ID" value="KAK3260092.1"/>
    <property type="molecule type" value="Genomic_DNA"/>
</dbReference>
<evidence type="ECO:0000259" key="2">
    <source>
        <dbReference type="Pfam" id="PF13456"/>
    </source>
</evidence>
<dbReference type="GO" id="GO:0004523">
    <property type="term" value="F:RNA-DNA hybrid ribonuclease activity"/>
    <property type="evidence" value="ECO:0007669"/>
    <property type="project" value="InterPro"/>
</dbReference>
<feature type="region of interest" description="Disordered" evidence="1">
    <location>
        <begin position="329"/>
        <end position="378"/>
    </location>
</feature>
<protein>
    <recommendedName>
        <fullName evidence="2">RNase H type-1 domain-containing protein</fullName>
    </recommendedName>
</protein>
<evidence type="ECO:0000313" key="4">
    <source>
        <dbReference type="Proteomes" id="UP001190700"/>
    </source>
</evidence>
<name>A0AAE0FHU1_9CHLO</name>
<comment type="caution">
    <text evidence="3">The sequence shown here is derived from an EMBL/GenBank/DDBJ whole genome shotgun (WGS) entry which is preliminary data.</text>
</comment>
<keyword evidence="4" id="KW-1185">Reference proteome</keyword>
<proteinExistence type="predicted"/>
<evidence type="ECO:0000256" key="1">
    <source>
        <dbReference type="SAM" id="MobiDB-lite"/>
    </source>
</evidence>
<dbReference type="AlphaFoldDB" id="A0AAE0FHU1"/>
<dbReference type="Pfam" id="PF13456">
    <property type="entry name" value="RVT_3"/>
    <property type="match status" value="1"/>
</dbReference>
<dbReference type="InterPro" id="IPR002156">
    <property type="entry name" value="RNaseH_domain"/>
</dbReference>
<dbReference type="InterPro" id="IPR012337">
    <property type="entry name" value="RNaseH-like_sf"/>
</dbReference>
<evidence type="ECO:0000313" key="3">
    <source>
        <dbReference type="EMBL" id="KAK3260092.1"/>
    </source>
</evidence>
<feature type="domain" description="RNase H type-1" evidence="2">
    <location>
        <begin position="168"/>
        <end position="299"/>
    </location>
</feature>
<dbReference type="SUPFAM" id="SSF53098">
    <property type="entry name" value="Ribonuclease H-like"/>
    <property type="match status" value="1"/>
</dbReference>
<reference evidence="3 4" key="1">
    <citation type="journal article" date="2015" name="Genome Biol. Evol.">
        <title>Comparative Genomics of a Bacterivorous Green Alga Reveals Evolutionary Causalities and Consequences of Phago-Mixotrophic Mode of Nutrition.</title>
        <authorList>
            <person name="Burns J.A."/>
            <person name="Paasch A."/>
            <person name="Narechania A."/>
            <person name="Kim E."/>
        </authorList>
    </citation>
    <scope>NUCLEOTIDE SEQUENCE [LARGE SCALE GENOMIC DNA]</scope>
    <source>
        <strain evidence="3 4">PLY_AMNH</strain>
    </source>
</reference>
<dbReference type="Proteomes" id="UP001190700">
    <property type="component" value="Unassembled WGS sequence"/>
</dbReference>
<sequence>MFNVVKSEFPGFSTTKERFPCAPESVRLLTPAACRGEYFRGARDEPSSCRLVKANGPLAVTFECEATLNEAVCALPAVVTALGSDATVSEVLGRLYVKCGEQALTRALEQVGGVDGWLRALQCVHLVPRDAAADSQLRVILAPDCDDYPVALMTSPGHAEPQEDVLINFDGSGSGGHREHCGAAAVIQWRDEQEHEIVMAQLPPRASHTSKVCEWMGLLLGLWRLQSLSGGGGVLHVKGDNASLIKMLDPERHIESIKKFEVPLWKEARRLLHAWSGRVFCTWVPREENDAADRAANTARAFGSSPPEHALHLLDTVYAAWTAWSELKSSELPQKRPPSALAEEKQRLRKNAKAERKRERKHVAAQNDFSPASHISEE</sequence>
<organism evidence="3 4">
    <name type="scientific">Cymbomonas tetramitiformis</name>
    <dbReference type="NCBI Taxonomy" id="36881"/>
    <lineage>
        <taxon>Eukaryota</taxon>
        <taxon>Viridiplantae</taxon>
        <taxon>Chlorophyta</taxon>
        <taxon>Pyramimonadophyceae</taxon>
        <taxon>Pyramimonadales</taxon>
        <taxon>Pyramimonadaceae</taxon>
        <taxon>Cymbomonas</taxon>
    </lineage>
</organism>
<dbReference type="Gene3D" id="3.30.420.10">
    <property type="entry name" value="Ribonuclease H-like superfamily/Ribonuclease H"/>
    <property type="match status" value="1"/>
</dbReference>
<dbReference type="GO" id="GO:0003676">
    <property type="term" value="F:nucleic acid binding"/>
    <property type="evidence" value="ECO:0007669"/>
    <property type="project" value="InterPro"/>
</dbReference>
<gene>
    <name evidence="3" type="ORF">CYMTET_30936</name>
</gene>
<dbReference type="InterPro" id="IPR036397">
    <property type="entry name" value="RNaseH_sf"/>
</dbReference>
<feature type="compositionally biased region" description="Basic and acidic residues" evidence="1">
    <location>
        <begin position="342"/>
        <end position="357"/>
    </location>
</feature>
<accession>A0AAE0FHU1</accession>